<dbReference type="AlphaFoldDB" id="A0A397WM43"/>
<dbReference type="Proteomes" id="UP000266622">
    <property type="component" value="Unassembled WGS sequence"/>
</dbReference>
<evidence type="ECO:0000313" key="2">
    <source>
        <dbReference type="EMBL" id="RIB35098.1"/>
    </source>
</evidence>
<reference evidence="2 3" key="1">
    <citation type="journal article" date="2018" name="Syst. Appl. Microbiol.">
        <title>A new symbiotic nanoarchaeote (Candidatus Nanoclepta minutus) and its host (Zestosphaera tikiterensis gen. nov., sp. nov.) from a New Zealand hot spring.</title>
        <authorList>
            <person name="St John E."/>
            <person name="Liu Y."/>
            <person name="Podar M."/>
            <person name="Stott M.B."/>
            <person name="Meneghin J."/>
            <person name="Chen Z."/>
            <person name="Lagutin K."/>
            <person name="Mitchell K."/>
            <person name="Reysenbach A.L."/>
        </authorList>
    </citation>
    <scope>NUCLEOTIDE SEQUENCE [LARGE SCALE GENOMIC DNA]</scope>
    <source>
        <strain evidence="2">NZ3</strain>
    </source>
</reference>
<dbReference type="PIRSF" id="PIRSF015730">
    <property type="entry name" value="TFAR19"/>
    <property type="match status" value="1"/>
</dbReference>
<evidence type="ECO:0000313" key="3">
    <source>
        <dbReference type="Proteomes" id="UP000266622"/>
    </source>
</evidence>
<dbReference type="InterPro" id="IPR002836">
    <property type="entry name" value="PDCD5-like"/>
</dbReference>
<gene>
    <name evidence="2" type="ORF">BXU00_03130</name>
</gene>
<dbReference type="Gene3D" id="1.10.8.140">
    <property type="entry name" value="PDCD5-like"/>
    <property type="match status" value="1"/>
</dbReference>
<organism evidence="2 3">
    <name type="scientific">Candidatus Nanoclepta minutus</name>
    <dbReference type="NCBI Taxonomy" id="1940235"/>
    <lineage>
        <taxon>Archaea</taxon>
        <taxon>Nanobdellota</taxon>
        <taxon>Candidatus Nanoclepta</taxon>
    </lineage>
</organism>
<dbReference type="EMBL" id="MWMI01000006">
    <property type="protein sequence ID" value="RIB35098.1"/>
    <property type="molecule type" value="Genomic_DNA"/>
</dbReference>
<accession>A0A397WM43</accession>
<comment type="caution">
    <text evidence="2">The sequence shown here is derived from an EMBL/GenBank/DDBJ whole genome shotgun (WGS) entry which is preliminary data.</text>
</comment>
<evidence type="ECO:0000256" key="1">
    <source>
        <dbReference type="ARBA" id="ARBA00010490"/>
    </source>
</evidence>
<protein>
    <submittedName>
        <fullName evidence="2">Uncharacterized protein</fullName>
    </submittedName>
</protein>
<sequence length="94" mass="11410">MVKKSKKERMGLEEIEKLWESIKPFLTKEALERLSNLKVAHTEKWLNAVIIIYQYIQRMLMAGKEVKIDERTLKNLLENLFKEEKRRPKIRFIH</sequence>
<proteinExistence type="inferred from homology"/>
<dbReference type="SUPFAM" id="SSF46950">
    <property type="entry name" value="Double-stranded DNA-binding domain"/>
    <property type="match status" value="1"/>
</dbReference>
<name>A0A397WM43_9ARCH</name>
<dbReference type="InterPro" id="IPR036883">
    <property type="entry name" value="PDCD5-like_sf"/>
</dbReference>
<comment type="similarity">
    <text evidence="1">Belongs to the PDCD5 family.</text>
</comment>
<dbReference type="GO" id="GO:0003677">
    <property type="term" value="F:DNA binding"/>
    <property type="evidence" value="ECO:0007669"/>
    <property type="project" value="InterPro"/>
</dbReference>
<dbReference type="Pfam" id="PF01984">
    <property type="entry name" value="dsDNA_bind"/>
    <property type="match status" value="1"/>
</dbReference>